<dbReference type="GO" id="GO:0015074">
    <property type="term" value="P:DNA integration"/>
    <property type="evidence" value="ECO:0007669"/>
    <property type="project" value="InterPro"/>
</dbReference>
<dbReference type="EMBL" id="SROY01000001">
    <property type="protein sequence ID" value="TLX22486.1"/>
    <property type="molecule type" value="Genomic_DNA"/>
</dbReference>
<dbReference type="PROSITE" id="PS50994">
    <property type="entry name" value="INTEGRASE"/>
    <property type="match status" value="1"/>
</dbReference>
<dbReference type="SUPFAM" id="SSF46689">
    <property type="entry name" value="Homeodomain-like"/>
    <property type="match status" value="1"/>
</dbReference>
<feature type="compositionally biased region" description="Basic and acidic residues" evidence="1">
    <location>
        <begin position="595"/>
        <end position="605"/>
    </location>
</feature>
<dbReference type="RefSeq" id="WP_138346375.1">
    <property type="nucleotide sequence ID" value="NZ_SROY01000001.1"/>
</dbReference>
<keyword evidence="4" id="KW-1185">Reference proteome</keyword>
<dbReference type="Proteomes" id="UP000308508">
    <property type="component" value="Unassembled WGS sequence"/>
</dbReference>
<dbReference type="SUPFAM" id="SSF53098">
    <property type="entry name" value="Ribonuclease H-like"/>
    <property type="match status" value="1"/>
</dbReference>
<dbReference type="InterPro" id="IPR015378">
    <property type="entry name" value="Transposase-like_Mu_C"/>
</dbReference>
<evidence type="ECO:0000313" key="4">
    <source>
        <dbReference type="Proteomes" id="UP000308508"/>
    </source>
</evidence>
<dbReference type="InterPro" id="IPR036397">
    <property type="entry name" value="RNaseH_sf"/>
</dbReference>
<sequence length="635" mass="71646">MHDAVVDNPIAVGAELTVEGVAYTIIRYIDLYSALAINVSTGERVRLSVAAMLEALNQPEAPPAIQESSQFETLSATEWELAQTRMSLLAPLLGDTVATRTEASRVAEQLGVHVATVYRWIRRLKSTGRISDLVPRKPSGGRGKARIDPMADAIINAAINDKYLQTQRPSISRLMRDILVQCRRAEITAPHPNTVRRRVRQLSERLLMERRLGRKAADDKFAARPGSFPGADYPGAVWQIDHTPLDLVVVDDVHRRHIGRPWLTVAIDVYSRCIAGFYLSLDPPSEVSVGMCLVHAMLPKEGWLAALGVRAQWPVYGRPNTVHADNGKEFRGSMISRAAEQHRFRMEWRKVKTPNWGGHIERLVGTFNQEVHALPGTTFSNIAERGQYAPHLEATLTFAEVEVYLTDYICGVYHQSVHGGIGRPPIRRYEAGLLGDGTLPGRGLPPPPADPKRLRLDFMPLLERSIQQYGIRIDGLTYYDPVLDPWIRATDPSTRRPRRFIVRRDPRDISVVYFLDPDTRQYYPIPFRNLERPSLTLWELREVRKQLKKEGKSEVDEDLVFETYERLNRLVEQAQGHKVTARKSAQKKRMRSKVRAVEKAQEGSVEHMPPASSDLIGGAGWESEDVAPFTVIKVR</sequence>
<dbReference type="InterPro" id="IPR009057">
    <property type="entry name" value="Homeodomain-like_sf"/>
</dbReference>
<reference evidence="3 4" key="1">
    <citation type="submission" date="2019-04" db="EMBL/GenBank/DDBJ databases">
        <authorList>
            <person name="Grouzdev D.S."/>
            <person name="Nazina T.N."/>
        </authorList>
    </citation>
    <scope>NUCLEOTIDE SEQUENCE [LARGE SCALE GENOMIC DNA]</scope>
    <source>
        <strain evidence="3 4">SHC 3-19</strain>
    </source>
</reference>
<dbReference type="InterPro" id="IPR001584">
    <property type="entry name" value="Integrase_cat-core"/>
</dbReference>
<dbReference type="Gene3D" id="3.30.420.10">
    <property type="entry name" value="Ribonuclease H-like superfamily/Ribonuclease H"/>
    <property type="match status" value="1"/>
</dbReference>
<gene>
    <name evidence="3" type="ORF">E5S66_00165</name>
</gene>
<comment type="caution">
    <text evidence="3">The sequence shown here is derived from an EMBL/GenBank/DDBJ whole genome shotgun (WGS) entry which is preliminary data.</text>
</comment>
<proteinExistence type="predicted"/>
<accession>A0A5R9PGZ5</accession>
<dbReference type="AlphaFoldDB" id="A0A5R9PGZ5"/>
<dbReference type="InterPro" id="IPR012337">
    <property type="entry name" value="RNaseH-like_sf"/>
</dbReference>
<evidence type="ECO:0000259" key="2">
    <source>
        <dbReference type="PROSITE" id="PS50994"/>
    </source>
</evidence>
<feature type="compositionally biased region" description="Basic residues" evidence="1">
    <location>
        <begin position="580"/>
        <end position="594"/>
    </location>
</feature>
<name>A0A5R9PGZ5_9GAMM</name>
<organism evidence="3 4">
    <name type="scientific">Thermomonas fusca</name>
    <dbReference type="NCBI Taxonomy" id="215690"/>
    <lineage>
        <taxon>Bacteria</taxon>
        <taxon>Pseudomonadati</taxon>
        <taxon>Pseudomonadota</taxon>
        <taxon>Gammaproteobacteria</taxon>
        <taxon>Lysobacterales</taxon>
        <taxon>Lysobacteraceae</taxon>
        <taxon>Thermomonas</taxon>
    </lineage>
</organism>
<evidence type="ECO:0000256" key="1">
    <source>
        <dbReference type="SAM" id="MobiDB-lite"/>
    </source>
</evidence>
<protein>
    <submittedName>
        <fullName evidence="3">Transposase</fullName>
    </submittedName>
</protein>
<evidence type="ECO:0000313" key="3">
    <source>
        <dbReference type="EMBL" id="TLX22486.1"/>
    </source>
</evidence>
<dbReference type="GO" id="GO:0003676">
    <property type="term" value="F:nucleic acid binding"/>
    <property type="evidence" value="ECO:0007669"/>
    <property type="project" value="InterPro"/>
</dbReference>
<feature type="domain" description="Integrase catalytic" evidence="2">
    <location>
        <begin position="230"/>
        <end position="433"/>
    </location>
</feature>
<dbReference type="Pfam" id="PF09299">
    <property type="entry name" value="Mu-transpos_C"/>
    <property type="match status" value="1"/>
</dbReference>
<feature type="region of interest" description="Disordered" evidence="1">
    <location>
        <begin position="580"/>
        <end position="619"/>
    </location>
</feature>